<dbReference type="CDD" id="cd24068">
    <property type="entry name" value="ASKHA_NBD_ROK_FnNanK-like"/>
    <property type="match status" value="1"/>
</dbReference>
<dbReference type="SUPFAM" id="SSF53067">
    <property type="entry name" value="Actin-like ATPase domain"/>
    <property type="match status" value="1"/>
</dbReference>
<dbReference type="PANTHER" id="PTHR18964:SF149">
    <property type="entry name" value="BIFUNCTIONAL UDP-N-ACETYLGLUCOSAMINE 2-EPIMERASE_N-ACETYLMANNOSAMINE KINASE"/>
    <property type="match status" value="1"/>
</dbReference>
<name>A0A9X3WRV0_9BACI</name>
<organism evidence="2 3">
    <name type="scientific">Terrihalobacillus insolitus</name>
    <dbReference type="NCBI Taxonomy" id="2950438"/>
    <lineage>
        <taxon>Bacteria</taxon>
        <taxon>Bacillati</taxon>
        <taxon>Bacillota</taxon>
        <taxon>Bacilli</taxon>
        <taxon>Bacillales</taxon>
        <taxon>Bacillaceae</taxon>
        <taxon>Terrihalobacillus</taxon>
    </lineage>
</organism>
<dbReference type="Gene3D" id="3.30.420.40">
    <property type="match status" value="2"/>
</dbReference>
<keyword evidence="3" id="KW-1185">Reference proteome</keyword>
<sequence>MYTVGVDIGGTKIRYGLFDARKLVRVEEMKTPKEAITERLIDDLRIFVQGRSIQGIGIASAGIVDFKKRKIKRAANLRAIENVLLGEILEKELQVPVALENDANCAALAEAKKGAARSVDHSICITIGTGIGGGIIHDEEVVHGRNGYAGEVGHMVVVPSGKPCGCGRKGCWEMYASGKALERMIAEDSVLAGGGFTPKDVLERAGCDNCRHVIDRFVEALANGLINLQYIFDPEMIVVGGGVTHSSEAWWDQLEKKVGEANIEVNVQRAHFQNDAGMIGASFLVK</sequence>
<dbReference type="Proteomes" id="UP001145050">
    <property type="component" value="Unassembled WGS sequence"/>
</dbReference>
<protein>
    <submittedName>
        <fullName evidence="2">ROK family protein</fullName>
    </submittedName>
</protein>
<accession>A0A9X3WRV0</accession>
<comment type="caution">
    <text evidence="2">The sequence shown here is derived from an EMBL/GenBank/DDBJ whole genome shotgun (WGS) entry which is preliminary data.</text>
</comment>
<dbReference type="Pfam" id="PF00480">
    <property type="entry name" value="ROK"/>
    <property type="match status" value="1"/>
</dbReference>
<dbReference type="AlphaFoldDB" id="A0A9X3WRV0"/>
<gene>
    <name evidence="2" type="ORF">NC797_01215</name>
</gene>
<dbReference type="RefSeq" id="WP_272434780.1">
    <property type="nucleotide sequence ID" value="NZ_JAMQKB010000001.1"/>
</dbReference>
<proteinExistence type="inferred from homology"/>
<evidence type="ECO:0000256" key="1">
    <source>
        <dbReference type="ARBA" id="ARBA00006479"/>
    </source>
</evidence>
<dbReference type="PROSITE" id="PS01125">
    <property type="entry name" value="ROK"/>
    <property type="match status" value="1"/>
</dbReference>
<comment type="similarity">
    <text evidence="1">Belongs to the ROK (NagC/XylR) family.</text>
</comment>
<dbReference type="EMBL" id="JAMQKB010000001">
    <property type="protein sequence ID" value="MDC3423126.1"/>
    <property type="molecule type" value="Genomic_DNA"/>
</dbReference>
<dbReference type="InterPro" id="IPR000600">
    <property type="entry name" value="ROK"/>
</dbReference>
<evidence type="ECO:0000313" key="2">
    <source>
        <dbReference type="EMBL" id="MDC3423126.1"/>
    </source>
</evidence>
<dbReference type="InterPro" id="IPR043129">
    <property type="entry name" value="ATPase_NBD"/>
</dbReference>
<reference evidence="2" key="1">
    <citation type="submission" date="2022-06" db="EMBL/GenBank/DDBJ databases">
        <title>Aquibacillus sp. a new bacterium isolated from soil saline samples.</title>
        <authorList>
            <person name="Galisteo C."/>
            <person name="De La Haba R."/>
            <person name="Sanchez-Porro C."/>
            <person name="Ventosa A."/>
        </authorList>
    </citation>
    <scope>NUCLEOTIDE SEQUENCE</scope>
    <source>
        <strain evidence="2">3ASR75-11</strain>
    </source>
</reference>
<dbReference type="InterPro" id="IPR049874">
    <property type="entry name" value="ROK_cs"/>
</dbReference>
<evidence type="ECO:0000313" key="3">
    <source>
        <dbReference type="Proteomes" id="UP001145050"/>
    </source>
</evidence>
<dbReference type="PANTHER" id="PTHR18964">
    <property type="entry name" value="ROK (REPRESSOR, ORF, KINASE) FAMILY"/>
    <property type="match status" value="1"/>
</dbReference>